<comment type="similarity">
    <text evidence="2 9">Belongs to the ABC-2 integral membrane protein family.</text>
</comment>
<keyword evidence="4 9" id="KW-1003">Cell membrane</keyword>
<organism evidence="12 15">
    <name type="scientific">Streptococcus suis</name>
    <dbReference type="NCBI Taxonomy" id="1307"/>
    <lineage>
        <taxon>Bacteria</taxon>
        <taxon>Bacillati</taxon>
        <taxon>Bacillota</taxon>
        <taxon>Bacilli</taxon>
        <taxon>Lactobacillales</taxon>
        <taxon>Streptococcaceae</taxon>
        <taxon>Streptococcus</taxon>
    </lineage>
</organism>
<dbReference type="PANTHER" id="PTHR30413">
    <property type="entry name" value="INNER MEMBRANE TRANSPORT PERMEASE"/>
    <property type="match status" value="1"/>
</dbReference>
<dbReference type="Pfam" id="PF01061">
    <property type="entry name" value="ABC2_membrane"/>
    <property type="match status" value="1"/>
</dbReference>
<evidence type="ECO:0000313" key="13">
    <source>
        <dbReference type="EMBL" id="CYW02948.1"/>
    </source>
</evidence>
<feature type="transmembrane region" description="Helical" evidence="9">
    <location>
        <begin position="61"/>
        <end position="82"/>
    </location>
</feature>
<sequence length="268" mass="30605">MNLLNRENQILLKEMVKTDFKLRYQGSLIGHLWSILKPLLLFTIMYLVFVRFLRFDDGTPHYAVSLLLGMVTWNFFTEATNMGMMSIVSRGDLLRKLNFSKEIIVFSSVAGAAINYAINLMVVFVFAAINGVPFTWSVLVIIPLFFELALLATGIAFILSSLFVRFRDIGPIWEVFLQAGLYATPIIYSLTFILQRGQVTFAKLMMLNPVAQIIQDLRHFIIYSGSMTIRDLIQNPLIVAIPYVLPIIIFILGYIIFNKNSKRFAEIL</sequence>
<keyword evidence="8 9" id="KW-0472">Membrane</keyword>
<dbReference type="Proteomes" id="UP000074664">
    <property type="component" value="Unassembled WGS sequence"/>
</dbReference>
<evidence type="ECO:0000313" key="15">
    <source>
        <dbReference type="Proteomes" id="UP000073485"/>
    </source>
</evidence>
<dbReference type="GO" id="GO:0015920">
    <property type="term" value="P:lipopolysaccharide transport"/>
    <property type="evidence" value="ECO:0007669"/>
    <property type="project" value="TreeGrafter"/>
</dbReference>
<evidence type="ECO:0000256" key="8">
    <source>
        <dbReference type="ARBA" id="ARBA00023136"/>
    </source>
</evidence>
<dbReference type="PROSITE" id="PS51012">
    <property type="entry name" value="ABC_TM2"/>
    <property type="match status" value="1"/>
</dbReference>
<feature type="transmembrane region" description="Helical" evidence="9">
    <location>
        <begin position="28"/>
        <end position="49"/>
    </location>
</feature>
<keyword evidence="5" id="KW-0997">Cell inner membrane</keyword>
<feature type="domain" description="ABC transmembrane type-2" evidence="10">
    <location>
        <begin position="29"/>
        <end position="260"/>
    </location>
</feature>
<keyword evidence="6 9" id="KW-0812">Transmembrane</keyword>
<feature type="transmembrane region" description="Helical" evidence="9">
    <location>
        <begin position="237"/>
        <end position="257"/>
    </location>
</feature>
<evidence type="ECO:0000256" key="1">
    <source>
        <dbReference type="ARBA" id="ARBA00004429"/>
    </source>
</evidence>
<evidence type="ECO:0000256" key="9">
    <source>
        <dbReference type="RuleBase" id="RU361157"/>
    </source>
</evidence>
<feature type="transmembrane region" description="Helical" evidence="9">
    <location>
        <begin position="135"/>
        <end position="163"/>
    </location>
</feature>
<evidence type="ECO:0000313" key="11">
    <source>
        <dbReference type="EMBL" id="CYU91751.1"/>
    </source>
</evidence>
<reference evidence="14 15" key="1">
    <citation type="submission" date="2016-02" db="EMBL/GenBank/DDBJ databases">
        <authorList>
            <consortium name="Pathogen Informatics"/>
        </authorList>
    </citation>
    <scope>NUCLEOTIDE SEQUENCE [LARGE SCALE GENOMIC DNA]</scope>
    <source>
        <strain evidence="11 16">LSS30</strain>
        <strain evidence="12 15">LSS48</strain>
        <strain evidence="13 14">LSS80</strain>
    </source>
</reference>
<keyword evidence="3 9" id="KW-0813">Transport</keyword>
<evidence type="ECO:0000313" key="14">
    <source>
        <dbReference type="Proteomes" id="UP000070960"/>
    </source>
</evidence>
<comment type="subcellular location">
    <subcellularLocation>
        <location evidence="1">Cell inner membrane</location>
        <topology evidence="1">Multi-pass membrane protein</topology>
    </subcellularLocation>
    <subcellularLocation>
        <location evidence="9">Cell membrane</location>
        <topology evidence="9">Multi-pass membrane protein</topology>
    </subcellularLocation>
</comment>
<keyword evidence="7 9" id="KW-1133">Transmembrane helix</keyword>
<evidence type="ECO:0000256" key="6">
    <source>
        <dbReference type="ARBA" id="ARBA00022692"/>
    </source>
</evidence>
<proteinExistence type="inferred from homology"/>
<dbReference type="Proteomes" id="UP000073485">
    <property type="component" value="Unassembled WGS sequence"/>
</dbReference>
<evidence type="ECO:0000313" key="16">
    <source>
        <dbReference type="Proteomes" id="UP000074664"/>
    </source>
</evidence>
<name>A0A0Z8H9H1_STRSU</name>
<evidence type="ECO:0000256" key="2">
    <source>
        <dbReference type="ARBA" id="ARBA00007783"/>
    </source>
</evidence>
<dbReference type="EMBL" id="FIGH01000016">
    <property type="protein sequence ID" value="CYU91751.1"/>
    <property type="molecule type" value="Genomic_DNA"/>
</dbReference>
<dbReference type="Proteomes" id="UP000070960">
    <property type="component" value="Unassembled WGS sequence"/>
</dbReference>
<evidence type="ECO:0000256" key="7">
    <source>
        <dbReference type="ARBA" id="ARBA00022989"/>
    </source>
</evidence>
<dbReference type="PANTHER" id="PTHR30413:SF8">
    <property type="entry name" value="TRANSPORT PERMEASE PROTEIN"/>
    <property type="match status" value="1"/>
</dbReference>
<dbReference type="EMBL" id="FIIE01000022">
    <property type="protein sequence ID" value="CYW02948.1"/>
    <property type="molecule type" value="Genomic_DNA"/>
</dbReference>
<dbReference type="GO" id="GO:0140359">
    <property type="term" value="F:ABC-type transporter activity"/>
    <property type="evidence" value="ECO:0007669"/>
    <property type="project" value="InterPro"/>
</dbReference>
<protein>
    <recommendedName>
        <fullName evidence="9">Transport permease protein</fullName>
    </recommendedName>
</protein>
<evidence type="ECO:0000259" key="10">
    <source>
        <dbReference type="PROSITE" id="PS51012"/>
    </source>
</evidence>
<dbReference type="AlphaFoldDB" id="A0A0Z8H9H1"/>
<dbReference type="EMBL" id="FIGO01000010">
    <property type="protein sequence ID" value="CYV01434.1"/>
    <property type="molecule type" value="Genomic_DNA"/>
</dbReference>
<dbReference type="RefSeq" id="WP_015646672.1">
    <property type="nucleotide sequence ID" value="NZ_CECW01000013.1"/>
</dbReference>
<evidence type="ECO:0000256" key="3">
    <source>
        <dbReference type="ARBA" id="ARBA00022448"/>
    </source>
</evidence>
<dbReference type="InterPro" id="IPR047817">
    <property type="entry name" value="ABC2_TM_bact-type"/>
</dbReference>
<dbReference type="PRINTS" id="PR00164">
    <property type="entry name" value="ABC2TRNSPORT"/>
</dbReference>
<dbReference type="InterPro" id="IPR000412">
    <property type="entry name" value="ABC_2_transport"/>
</dbReference>
<evidence type="ECO:0000313" key="12">
    <source>
        <dbReference type="EMBL" id="CYV01434.1"/>
    </source>
</evidence>
<dbReference type="GO" id="GO:0043190">
    <property type="term" value="C:ATP-binding cassette (ABC) transporter complex"/>
    <property type="evidence" value="ECO:0007669"/>
    <property type="project" value="InterPro"/>
</dbReference>
<dbReference type="InterPro" id="IPR013525">
    <property type="entry name" value="ABC2_TM"/>
</dbReference>
<evidence type="ECO:0000256" key="4">
    <source>
        <dbReference type="ARBA" id="ARBA00022475"/>
    </source>
</evidence>
<accession>A0A0Z8H9H1</accession>
<feature type="transmembrane region" description="Helical" evidence="9">
    <location>
        <begin position="103"/>
        <end position="129"/>
    </location>
</feature>
<evidence type="ECO:0000256" key="5">
    <source>
        <dbReference type="ARBA" id="ARBA00022519"/>
    </source>
</evidence>
<gene>
    <name evidence="11" type="ORF">ERS132392_02254</name>
    <name evidence="12" type="ORF">ERS132410_01674</name>
    <name evidence="13" type="ORF">ERS132442_02052</name>
</gene>
<feature type="transmembrane region" description="Helical" evidence="9">
    <location>
        <begin position="175"/>
        <end position="194"/>
    </location>
</feature>